<dbReference type="PROSITE" id="PS50297">
    <property type="entry name" value="ANK_REP_REGION"/>
    <property type="match status" value="5"/>
</dbReference>
<dbReference type="InterPro" id="IPR036770">
    <property type="entry name" value="Ankyrin_rpt-contain_sf"/>
</dbReference>
<evidence type="ECO:0000256" key="1">
    <source>
        <dbReference type="ARBA" id="ARBA00022737"/>
    </source>
</evidence>
<feature type="repeat" description="ANK" evidence="3">
    <location>
        <begin position="968"/>
        <end position="1000"/>
    </location>
</feature>
<accession>A0ABR4I4V3</accession>
<keyword evidence="2 3" id="KW-0040">ANK repeat</keyword>
<dbReference type="Pfam" id="PF14420">
    <property type="entry name" value="Clr5"/>
    <property type="match status" value="1"/>
</dbReference>
<dbReference type="Pfam" id="PF12796">
    <property type="entry name" value="Ank_2"/>
    <property type="match status" value="2"/>
</dbReference>
<evidence type="ECO:0000313" key="6">
    <source>
        <dbReference type="Proteomes" id="UP001610335"/>
    </source>
</evidence>
<dbReference type="PANTHER" id="PTHR24198:SF165">
    <property type="entry name" value="ANKYRIN REPEAT-CONTAINING PROTEIN-RELATED"/>
    <property type="match status" value="1"/>
</dbReference>
<dbReference type="SUPFAM" id="SSF48403">
    <property type="entry name" value="Ankyrin repeat"/>
    <property type="match status" value="2"/>
</dbReference>
<comment type="caution">
    <text evidence="5">The sequence shown here is derived from an EMBL/GenBank/DDBJ whole genome shotgun (WGS) entry which is preliminary data.</text>
</comment>
<gene>
    <name evidence="5" type="ORF">BDW59DRAFT_149171</name>
</gene>
<dbReference type="PROSITE" id="PS50088">
    <property type="entry name" value="ANK_REPEAT"/>
    <property type="match status" value="5"/>
</dbReference>
<evidence type="ECO:0000313" key="5">
    <source>
        <dbReference type="EMBL" id="KAL2822787.1"/>
    </source>
</evidence>
<keyword evidence="1" id="KW-0677">Repeat</keyword>
<evidence type="ECO:0000256" key="3">
    <source>
        <dbReference type="PROSITE-ProRule" id="PRU00023"/>
    </source>
</evidence>
<feature type="repeat" description="ANK" evidence="3">
    <location>
        <begin position="1038"/>
        <end position="1070"/>
    </location>
</feature>
<reference evidence="5 6" key="1">
    <citation type="submission" date="2024-07" db="EMBL/GenBank/DDBJ databases">
        <title>Section-level genome sequencing and comparative genomics of Aspergillus sections Usti and Cavernicolus.</title>
        <authorList>
            <consortium name="Lawrence Berkeley National Laboratory"/>
            <person name="Nybo J.L."/>
            <person name="Vesth T.C."/>
            <person name="Theobald S."/>
            <person name="Frisvad J.C."/>
            <person name="Larsen T.O."/>
            <person name="Kjaerboelling I."/>
            <person name="Rothschild-Mancinelli K."/>
            <person name="Lyhne E.K."/>
            <person name="Kogle M.E."/>
            <person name="Barry K."/>
            <person name="Clum A."/>
            <person name="Na H."/>
            <person name="Ledsgaard L."/>
            <person name="Lin J."/>
            <person name="Lipzen A."/>
            <person name="Kuo A."/>
            <person name="Riley R."/>
            <person name="Mondo S."/>
            <person name="LaButti K."/>
            <person name="Haridas S."/>
            <person name="Pangalinan J."/>
            <person name="Salamov A.A."/>
            <person name="Simmons B.A."/>
            <person name="Magnuson J.K."/>
            <person name="Chen J."/>
            <person name="Drula E."/>
            <person name="Henrissat B."/>
            <person name="Wiebenga A."/>
            <person name="Lubbers R.J."/>
            <person name="Gomes A.C."/>
            <person name="Makela M.R."/>
            <person name="Stajich J."/>
            <person name="Grigoriev I.V."/>
            <person name="Mortensen U.H."/>
            <person name="De vries R.P."/>
            <person name="Baker S.E."/>
            <person name="Andersen M.R."/>
        </authorList>
    </citation>
    <scope>NUCLEOTIDE SEQUENCE [LARGE SCALE GENOMIC DNA]</scope>
    <source>
        <strain evidence="5 6">CBS 600.67</strain>
    </source>
</reference>
<feature type="domain" description="Clr5" evidence="4">
    <location>
        <begin position="4"/>
        <end position="55"/>
    </location>
</feature>
<feature type="repeat" description="ANK" evidence="3">
    <location>
        <begin position="1003"/>
        <end position="1035"/>
    </location>
</feature>
<dbReference type="SMART" id="SM00248">
    <property type="entry name" value="ANK"/>
    <property type="match status" value="16"/>
</dbReference>
<evidence type="ECO:0000256" key="2">
    <source>
        <dbReference type="ARBA" id="ARBA00023043"/>
    </source>
</evidence>
<feature type="repeat" description="ANK" evidence="3">
    <location>
        <begin position="1073"/>
        <end position="1105"/>
    </location>
</feature>
<evidence type="ECO:0000259" key="4">
    <source>
        <dbReference type="Pfam" id="PF14420"/>
    </source>
</evidence>
<dbReference type="PANTHER" id="PTHR24198">
    <property type="entry name" value="ANKYRIN REPEAT AND PROTEIN KINASE DOMAIN-CONTAINING PROTEIN"/>
    <property type="match status" value="1"/>
</dbReference>
<proteinExistence type="predicted"/>
<dbReference type="InterPro" id="IPR002110">
    <property type="entry name" value="Ankyrin_rpt"/>
</dbReference>
<dbReference type="Gene3D" id="1.25.40.20">
    <property type="entry name" value="Ankyrin repeat-containing domain"/>
    <property type="match status" value="3"/>
</dbReference>
<sequence length="1148" mass="127141">MVNSDWDAYRAVLKQIYVRDNKPLKELRQYMATTYGFCKTKSQYERKFKLWGFRKYHMGAEKWRYVKQQLQRRNIETPCIEVYIDGVLCPPEVVQKEIQRQGFETVFEKICQASPEVPEGVIICSPRASPIHIQWPPNLPWILFSNAIPVQGGIISDTAPIRLINRLATMGDGQILQNVSKGLITALSSVFVGYQASLLRTIRSATHFASALSSIMPEQHEGQNMYISECLYNPHDCADATEYLRVAMFLISNNFLVGEFELPEPRLKAPESALRYTDAAQICKDQAIIAVFQLSGLDNLQCLRNLLLLPGMTAHAFCEKVFASAVRACDLQTMQTLLKAGMDPDAAILYNDWLDSPSTVAALVREPKIALEMSCLLLSHGAGSKDLTLLQPALFYAIDSKNEDLIKVLFQKGVPVNERMLQKAIETENSHLFQMLLDADWDINEMMHDNSRRTSFTVLGLAVQKNDVILMQTLLALGAEVDALQGITLGEKDEYFSGISTALGLAVEEGNDEMINCLLEAGANVNHRTITDRYITPLTLGVVSGHKRATRRLLAEGADVSVRYIGSSKTLIERALEQDDLEMSRMLMAHGARVDEDVLKRYYTTILYDVVKRNEIETVAYLLSWGARLDQVYDRVPDTVLGAAISEGHSEIVQTLLLAGARDTGQKLIKIGNLKTAKYLAQYEILADLLFRCGQPVLVSAIREEAYGTGDGLVQCLLELEVDKQHRTIGIQPFKFKGRPERDIASVMVTPLRAAICCGNLLLAKHLIERGAPITDLELTAAVSIYAHKRNYNSLLLLLAELSDHPCQAPNAFAEALEADDSIFLIHHLLEAGLNPHGEVVKSKAFPLAYLYKLRGTTTSRVTRKNSVLVKAATSCDASILRIFLEATTWTDTEKGRALAMCLACKRMQIAQQLMDRHADVNQEATVPFRPYPSLLWAIQRGDVPLVTRLIASGANLRWQPRDDQWHNALTPVQAAVCTENMSLVQVLLDAGADVNHPASCNGGRTALQAATELGNIKLVGMLLDAGADVNQEPARKAGATALQLAAIKGYIEIVRKLLDSGANVNADGACCMGRTALEGAAEHGRIEMLQFLLNEGALIKGPGRRQYIKAIKLADLRAQHAAAQLLENNGGWNKSDDRQYELEDVTY</sequence>
<dbReference type="EMBL" id="JBFXLS010000056">
    <property type="protein sequence ID" value="KAL2822787.1"/>
    <property type="molecule type" value="Genomic_DNA"/>
</dbReference>
<dbReference type="Pfam" id="PF00023">
    <property type="entry name" value="Ank"/>
    <property type="match status" value="1"/>
</dbReference>
<protein>
    <submittedName>
        <fullName evidence="5">Ankyrin</fullName>
    </submittedName>
</protein>
<dbReference type="Proteomes" id="UP001610335">
    <property type="component" value="Unassembled WGS sequence"/>
</dbReference>
<name>A0ABR4I4V3_9EURO</name>
<organism evidence="5 6">
    <name type="scientific">Aspergillus cavernicola</name>
    <dbReference type="NCBI Taxonomy" id="176166"/>
    <lineage>
        <taxon>Eukaryota</taxon>
        <taxon>Fungi</taxon>
        <taxon>Dikarya</taxon>
        <taxon>Ascomycota</taxon>
        <taxon>Pezizomycotina</taxon>
        <taxon>Eurotiomycetes</taxon>
        <taxon>Eurotiomycetidae</taxon>
        <taxon>Eurotiales</taxon>
        <taxon>Aspergillaceae</taxon>
        <taxon>Aspergillus</taxon>
        <taxon>Aspergillus subgen. Nidulantes</taxon>
    </lineage>
</organism>
<dbReference type="InterPro" id="IPR025676">
    <property type="entry name" value="Clr5_dom"/>
</dbReference>
<keyword evidence="6" id="KW-1185">Reference proteome</keyword>
<feature type="repeat" description="ANK" evidence="3">
    <location>
        <begin position="501"/>
        <end position="530"/>
    </location>
</feature>